<name>A0A8H6CIS9_9LECA</name>
<feature type="region of interest" description="Disordered" evidence="1">
    <location>
        <begin position="31"/>
        <end position="62"/>
    </location>
</feature>
<reference evidence="2 3" key="1">
    <citation type="journal article" date="2020" name="Genomics">
        <title>Complete, high-quality genomes from long-read metagenomic sequencing of two wolf lichen thalli reveals enigmatic genome architecture.</title>
        <authorList>
            <person name="McKenzie S.K."/>
            <person name="Walston R.F."/>
            <person name="Allen J.L."/>
        </authorList>
    </citation>
    <scope>NUCLEOTIDE SEQUENCE [LARGE SCALE GENOMIC DNA]</scope>
    <source>
        <strain evidence="2">WasteWater1</strain>
    </source>
</reference>
<feature type="compositionally biased region" description="Polar residues" evidence="1">
    <location>
        <begin position="31"/>
        <end position="42"/>
    </location>
</feature>
<accession>A0A8H6CIS9</accession>
<evidence type="ECO:0000256" key="1">
    <source>
        <dbReference type="SAM" id="MobiDB-lite"/>
    </source>
</evidence>
<dbReference type="EMBL" id="JACCJB010000009">
    <property type="protein sequence ID" value="KAF6224279.1"/>
    <property type="molecule type" value="Genomic_DNA"/>
</dbReference>
<evidence type="ECO:0000313" key="2">
    <source>
        <dbReference type="EMBL" id="KAF6224279.1"/>
    </source>
</evidence>
<protein>
    <submittedName>
        <fullName evidence="2">Uncharacterized protein</fullName>
    </submittedName>
</protein>
<dbReference type="GeneID" id="59339244"/>
<proteinExistence type="predicted"/>
<evidence type="ECO:0000313" key="3">
    <source>
        <dbReference type="Proteomes" id="UP000593566"/>
    </source>
</evidence>
<organism evidence="2 3">
    <name type="scientific">Letharia lupina</name>
    <dbReference type="NCBI Taxonomy" id="560253"/>
    <lineage>
        <taxon>Eukaryota</taxon>
        <taxon>Fungi</taxon>
        <taxon>Dikarya</taxon>
        <taxon>Ascomycota</taxon>
        <taxon>Pezizomycotina</taxon>
        <taxon>Lecanoromycetes</taxon>
        <taxon>OSLEUM clade</taxon>
        <taxon>Lecanoromycetidae</taxon>
        <taxon>Lecanorales</taxon>
        <taxon>Lecanorineae</taxon>
        <taxon>Parmeliaceae</taxon>
        <taxon>Letharia</taxon>
    </lineage>
</organism>
<dbReference type="AlphaFoldDB" id="A0A8H6CIS9"/>
<sequence length="199" mass="21758">MLPSPIDPIPDRAFGLKATIDFELPDQFWSLTAPNSTNSTKKQAATPPPQPATDPPANHKPIAAPSTMADGALGCDSSYAQLPVHCDAAYYEKWNRERQEAVARNEDLNAKFLTLVAQREANSASGQLRRLFKKGSKTYGQGLTAGEEQKAWEDSMKKGVGKRGGGGKGDEVVRRLRDVEGEAILDEMTGWKSTHTRLY</sequence>
<keyword evidence="3" id="KW-1185">Reference proteome</keyword>
<dbReference type="RefSeq" id="XP_037153339.1">
    <property type="nucleotide sequence ID" value="XM_037301705.1"/>
</dbReference>
<comment type="caution">
    <text evidence="2">The sequence shown here is derived from an EMBL/GenBank/DDBJ whole genome shotgun (WGS) entry which is preliminary data.</text>
</comment>
<gene>
    <name evidence="2" type="ORF">HO133_010854</name>
</gene>
<dbReference type="Proteomes" id="UP000593566">
    <property type="component" value="Unassembled WGS sequence"/>
</dbReference>